<accession>A0A7R9HKT7</accession>
<evidence type="ECO:0000256" key="1">
    <source>
        <dbReference type="SAM" id="MobiDB-lite"/>
    </source>
</evidence>
<evidence type="ECO:0000313" key="2">
    <source>
        <dbReference type="EMBL" id="CAD7426096.1"/>
    </source>
</evidence>
<name>A0A7R9HKT7_9NEOP</name>
<proteinExistence type="predicted"/>
<feature type="region of interest" description="Disordered" evidence="1">
    <location>
        <begin position="211"/>
        <end position="240"/>
    </location>
</feature>
<organism evidence="2">
    <name type="scientific">Timema monikensis</name>
    <dbReference type="NCBI Taxonomy" id="170555"/>
    <lineage>
        <taxon>Eukaryota</taxon>
        <taxon>Metazoa</taxon>
        <taxon>Ecdysozoa</taxon>
        <taxon>Arthropoda</taxon>
        <taxon>Hexapoda</taxon>
        <taxon>Insecta</taxon>
        <taxon>Pterygota</taxon>
        <taxon>Neoptera</taxon>
        <taxon>Polyneoptera</taxon>
        <taxon>Phasmatodea</taxon>
        <taxon>Timematodea</taxon>
        <taxon>Timematoidea</taxon>
        <taxon>Timematidae</taxon>
        <taxon>Timema</taxon>
    </lineage>
</organism>
<dbReference type="EMBL" id="OB793109">
    <property type="protein sequence ID" value="CAD7426096.1"/>
    <property type="molecule type" value="Genomic_DNA"/>
</dbReference>
<feature type="region of interest" description="Disordered" evidence="1">
    <location>
        <begin position="276"/>
        <end position="305"/>
    </location>
</feature>
<sequence length="305" mass="33519">MDLGYFYVGHPLQVRTKRLTLGMGSFAKNESLHKPIWDIGAGMEATTNNAIARNRRVLTGEGELEKQFEKATLSISNQDSNLNLPIIGSLVYCESSTFDHTATVFLALNAIGVPAYLWRDGVKPFRKNTLNTPDQVSNLDLQIFGSPVQCESEALDRADTEEPFTVIAARRPIVVSLVETAADLWELPSQISRIGKVELEEVNPHLLPHLRGGRVEKHLGKTTPSSPDRDSNLDLPPSSAVELNTTSTLANYATEAGMGKVELEEVNLHLRGGRVENHLGKPFRTPPSSPDRDSDFDLPILSSRA</sequence>
<protein>
    <submittedName>
        <fullName evidence="2">Uncharacterized protein</fullName>
    </submittedName>
</protein>
<dbReference type="AlphaFoldDB" id="A0A7R9HKT7"/>
<reference evidence="2" key="1">
    <citation type="submission" date="2020-11" db="EMBL/GenBank/DDBJ databases">
        <authorList>
            <person name="Tran Van P."/>
        </authorList>
    </citation>
    <scope>NUCLEOTIDE SEQUENCE</scope>
</reference>
<gene>
    <name evidence="2" type="ORF">TMSB3V08_LOCUS2992</name>
</gene>